<dbReference type="EMBL" id="JAACAK010000099">
    <property type="protein sequence ID" value="NIR75912.1"/>
    <property type="molecule type" value="Genomic_DNA"/>
</dbReference>
<dbReference type="Proteomes" id="UP000702544">
    <property type="component" value="Unassembled WGS sequence"/>
</dbReference>
<comment type="similarity">
    <text evidence="2">Belongs to the TolB family.</text>
</comment>
<proteinExistence type="inferred from homology"/>
<evidence type="ECO:0000259" key="4">
    <source>
        <dbReference type="Pfam" id="PF01103"/>
    </source>
</evidence>
<dbReference type="AlphaFoldDB" id="A0AAE4ZAZ9"/>
<comment type="subcellular location">
    <subcellularLocation>
        <location evidence="1">Membrane</location>
    </subcellularLocation>
</comment>
<evidence type="ECO:0000256" key="3">
    <source>
        <dbReference type="ARBA" id="ARBA00023136"/>
    </source>
</evidence>
<protein>
    <submittedName>
        <fullName evidence="5">BamA/TamA family outer membrane protein</fullName>
    </submittedName>
</protein>
<organism evidence="5 6">
    <name type="scientific">Candidatus Kutchimonas denitrificans</name>
    <dbReference type="NCBI Taxonomy" id="3056748"/>
    <lineage>
        <taxon>Bacteria</taxon>
        <taxon>Pseudomonadati</taxon>
        <taxon>Gemmatimonadota</taxon>
        <taxon>Gemmatimonadia</taxon>
        <taxon>Candidatus Palauibacterales</taxon>
        <taxon>Candidatus Palauibacteraceae</taxon>
        <taxon>Candidatus Kutchimonas</taxon>
    </lineage>
</organism>
<dbReference type="InterPro" id="IPR011659">
    <property type="entry name" value="WD40"/>
</dbReference>
<dbReference type="GO" id="GO:0019867">
    <property type="term" value="C:outer membrane"/>
    <property type="evidence" value="ECO:0007669"/>
    <property type="project" value="InterPro"/>
</dbReference>
<dbReference type="InterPro" id="IPR011042">
    <property type="entry name" value="6-blade_b-propeller_TolB-like"/>
</dbReference>
<dbReference type="PANTHER" id="PTHR36842:SF1">
    <property type="entry name" value="PROTEIN TOLB"/>
    <property type="match status" value="1"/>
</dbReference>
<name>A0AAE4ZAZ9_9BACT</name>
<reference evidence="5 6" key="1">
    <citation type="submission" date="2020-01" db="EMBL/GenBank/DDBJ databases">
        <title>Genomes assembled from Gulf of Kutch pelagic sediment metagenomes.</title>
        <authorList>
            <person name="Chandrashekar M."/>
            <person name="Mahajan M.S."/>
            <person name="Dave K.J."/>
            <person name="Vatsa P."/>
            <person name="Nathani N.M."/>
        </authorList>
    </citation>
    <scope>NUCLEOTIDE SEQUENCE [LARGE SCALE GENOMIC DNA]</scope>
    <source>
        <strain evidence="5">KS3-K002</strain>
    </source>
</reference>
<dbReference type="Pfam" id="PF07676">
    <property type="entry name" value="PD40"/>
    <property type="match status" value="4"/>
</dbReference>
<evidence type="ECO:0000313" key="6">
    <source>
        <dbReference type="Proteomes" id="UP000702544"/>
    </source>
</evidence>
<dbReference type="InterPro" id="IPR000184">
    <property type="entry name" value="Bac_surfAg_D15"/>
</dbReference>
<dbReference type="Pfam" id="PF01103">
    <property type="entry name" value="Omp85"/>
    <property type="match status" value="1"/>
</dbReference>
<dbReference type="Gene3D" id="2.120.10.30">
    <property type="entry name" value="TolB, C-terminal domain"/>
    <property type="match status" value="3"/>
</dbReference>
<sequence>MRFEGWIAAAIFIAIGVVGTAAPAQGQYFGRNKVRYEDFDFQVLKTAHFDIYFYPGERAAVERAARMAERWYVRLSRLLNHQFDRRQPLILYASHPHFRQTNVLQGTVGPGTGGATEPLRRRIVLPFAGPLAETDHVIGHELVHAFQFDMLRRGASGMPLWFIEGMAEYLSRGPVDALTAMWLRDALENDNLPSLAQLQSPEFFPYRYGHAFFAFIGGTWGDEAIGEILRRAGGMRGASAAVLEYTELSEKELTEAWHETIAAAYEPLRSGTRPPEEHGRLLIGEENAGTVNLAPALSPDGQRIAFLSEKSQFAIEIFVADAETGEVTRKVTETALDPHYESLQFISSAGAWSPEGRRLAFVAVSGGQPLLTLLDTESGEKVRERKFPELGEIANPSWSPDGRFIAFSGIDGGYSDLFMWDLETDSLIRLTEDPYADLQPAWSPDGRRMAFVTDRYTTDLEGLDYGAYRIGLFDPETGSMSPAPSLDTGKAIDPHWSPDGGSIYFLSDADGITDVYRVELESGRYYRLTHLYTGVTGITGLSPALSVAARSGELAFSAYTAGDYAIYAVDEPGGLERQISDRALAGREPAALPPQDRESSQVASLLRAPATGLPPADTTFAVSDYSAGLGLAYVAPPTVVAGADQFGAFVAGGSTLFFSDMLNHHLLATSLQVSGSFENLTAAVAYQNQEDRLIWGLTAERVPLLFGDLSIETTSVGGEEVLVQRSFLFRQVTYRVVGTAWYPINRSHRLEFSGGYRRIGFDIELDSAVVTAAGEVVSGGSRESSPFDALNLGTASAALVYDNSIFGATSPILGQRYRFEATPIFGSINIVEALGDYRKYFMPVRPFTLAFRVLHFGRYGGDADDDRLNDLYVGFPGLVRGYERGSFSVDECEPTPTDPCPVFNQLFGTRIAVANAEVRFPLFGVLGLGEGYYGAVPLEMAFFGDAGLAWQSDLAGTPSDESAFFLGGDRDPVFSAGAAWRLNLFRYLVLQFDVARAFERDKWVTQLTLLPGF</sequence>
<evidence type="ECO:0000256" key="2">
    <source>
        <dbReference type="ARBA" id="ARBA00009820"/>
    </source>
</evidence>
<gene>
    <name evidence="5" type="ORF">GWO12_12495</name>
</gene>
<keyword evidence="3" id="KW-0472">Membrane</keyword>
<dbReference type="SUPFAM" id="SSF69304">
    <property type="entry name" value="Tricorn protease N-terminal domain"/>
    <property type="match status" value="1"/>
</dbReference>
<dbReference type="PANTHER" id="PTHR36842">
    <property type="entry name" value="PROTEIN TOLB HOMOLOG"/>
    <property type="match status" value="1"/>
</dbReference>
<evidence type="ECO:0000313" key="5">
    <source>
        <dbReference type="EMBL" id="NIR75912.1"/>
    </source>
</evidence>
<comment type="caution">
    <text evidence="5">The sequence shown here is derived from an EMBL/GenBank/DDBJ whole genome shotgun (WGS) entry which is preliminary data.</text>
</comment>
<dbReference type="Gene3D" id="2.40.160.50">
    <property type="entry name" value="membrane protein fhac: a member of the omp85/tpsb transporter family"/>
    <property type="match status" value="1"/>
</dbReference>
<accession>A0AAE4ZAZ9</accession>
<evidence type="ECO:0000256" key="1">
    <source>
        <dbReference type="ARBA" id="ARBA00004370"/>
    </source>
</evidence>
<feature type="domain" description="Bacterial surface antigen (D15)" evidence="4">
    <location>
        <begin position="734"/>
        <end position="983"/>
    </location>
</feature>